<keyword evidence="6 11" id="KW-0378">Hydrolase</keyword>
<evidence type="ECO:0000259" key="14">
    <source>
        <dbReference type="PROSITE" id="PS51910"/>
    </source>
</evidence>
<dbReference type="PROSITE" id="PS01095">
    <property type="entry name" value="GH18_1"/>
    <property type="match status" value="1"/>
</dbReference>
<evidence type="ECO:0000256" key="8">
    <source>
        <dbReference type="ARBA" id="ARBA00023277"/>
    </source>
</evidence>
<accession>A0A4R8RS04</accession>
<evidence type="ECO:0000256" key="12">
    <source>
        <dbReference type="SAM" id="MobiDB-lite"/>
    </source>
</evidence>
<dbReference type="SUPFAM" id="SSF51445">
    <property type="entry name" value="(Trans)glycosidases"/>
    <property type="match status" value="1"/>
</dbReference>
<keyword evidence="10" id="KW-0624">Polysaccharide degradation</keyword>
<keyword evidence="8" id="KW-0119">Carbohydrate metabolism</keyword>
<dbReference type="InterPro" id="IPR050314">
    <property type="entry name" value="Glycosyl_Hydrlase_18"/>
</dbReference>
<comment type="caution">
    <text evidence="15">The sequence shown here is derived from an EMBL/GenBank/DDBJ whole genome shotgun (WGS) entry which is preliminary data.</text>
</comment>
<dbReference type="GO" id="GO:0000272">
    <property type="term" value="P:polysaccharide catabolic process"/>
    <property type="evidence" value="ECO:0007669"/>
    <property type="project" value="UniProtKB-KW"/>
</dbReference>
<keyword evidence="13" id="KW-0732">Signal</keyword>
<feature type="chain" id="PRO_5020973838" description="chitinase" evidence="13">
    <location>
        <begin position="25"/>
        <end position="1066"/>
    </location>
</feature>
<feature type="domain" description="GH18" evidence="14">
    <location>
        <begin position="80"/>
        <end position="430"/>
    </location>
</feature>
<dbReference type="Proteomes" id="UP000295703">
    <property type="component" value="Unassembled WGS sequence"/>
</dbReference>
<dbReference type="STRING" id="5466.A0A4R8RS04"/>
<evidence type="ECO:0000256" key="4">
    <source>
        <dbReference type="ARBA" id="ARBA00012729"/>
    </source>
</evidence>
<dbReference type="InterPro" id="IPR001223">
    <property type="entry name" value="Glyco_hydro18_cat"/>
</dbReference>
<dbReference type="PANTHER" id="PTHR11177">
    <property type="entry name" value="CHITINASE"/>
    <property type="match status" value="1"/>
</dbReference>
<dbReference type="EC" id="3.2.1.14" evidence="4"/>
<dbReference type="InterPro" id="IPR017853">
    <property type="entry name" value="GH"/>
</dbReference>
<feature type="compositionally biased region" description="Gly residues" evidence="12">
    <location>
        <begin position="425"/>
        <end position="441"/>
    </location>
</feature>
<keyword evidence="7" id="KW-0146">Chitin degradation</keyword>
<dbReference type="GO" id="GO:0005576">
    <property type="term" value="C:extracellular region"/>
    <property type="evidence" value="ECO:0007669"/>
    <property type="project" value="UniProtKB-SubCell"/>
</dbReference>
<dbReference type="Gene3D" id="3.20.20.80">
    <property type="entry name" value="Glycosidases"/>
    <property type="match status" value="1"/>
</dbReference>
<sequence length="1066" mass="116160">MRVSLSLSLRALAVITGLLDLSHAQNNSSVRLSRFRQQDGDCSASKPCAQGCCGKFGFCGFGPDFCEDGSCGSGSGTSNKKTIAYYESWALRRPGCEWRPEDIDVQLLTHVNYAFALVGADYRIAAMNEFDTGLYARTIALKDQNPSLKVSIAVGGWAASGPPFSNMARTQERRAVFIQSVIDLMDTYGFDGIDLDWEYPVAPDRDGAPEDKENYVHLVRELRRALPVQKEITVAIPASNWYLRHFDVEAMAEHIDWFNIMSYDIHGTWDGNSEWSHPVVQPHTNLTEIDDGLDLLWRNNIKPSQVVMGLGFYGRSFTLQDPSCTEPMCPFSGGAEAGYCMDTSGVLSNAEIRRVLDRTGVEPILDREAGIKYISWEGQWVSYDDGETLALKTQFANNRCLGGKMIWAVDLDEPGSPTLQALVSGGSGSGSGGGSGGSGGLPGGLPGVKFKGLSVRAALRVDRDLKMQNEAAATMILTDCGESCPTGWHAITGASGVWAGSGKDVEECMLNRGSRVMESHNVGRGKRSLCVPDNIEVEGCSWVGRPLFCSPPTIFDAVRIRGVPASGGCPKGSVHLANNNMPPSEGDESNPKECFPGTYAAFCCKKVESKLSKRWCDEMDFGGLLVGGGLAGVLRIRGIGDKIRRRSSNLGSEMDWDPVLPGMFDGYDGCNGQRYGDMEDLEMMGYHPYNLPQGSDFVWPGLDDDDDESGDCTTTVTRSTTETTSTTVTKECNVVAWPQACHNYVSIAKHWFASGHNPAAQSDHLLCPWEYLPGATARRSVPQTWNNEHSSWRQWLAKPGSTTCERDEYPFIRFIGAPNPPVQYLRVLPKSENGPAGNHLVNRVCPITMESETEVETITGGSRTCYVSSKTTKTQVVLSIGYNPWDAAWENTAIWDDHLPRNPCLPSINFNDPGFALLTGDPWYRTGAGVGIDSARYRQPPPVAVTQGHILPRRKLEDGDIYFSDDDGFGIVDERNRSRRATPEELRKHLGLLPCRSPDCIEEKAALGLDVNGNPMPISLEATVTAVDPMEKETGIAEGSLPAMTGGSFLESFPTPTTTAPATLAP</sequence>
<evidence type="ECO:0000256" key="11">
    <source>
        <dbReference type="RuleBase" id="RU000489"/>
    </source>
</evidence>
<evidence type="ECO:0000256" key="9">
    <source>
        <dbReference type="ARBA" id="ARBA00023295"/>
    </source>
</evidence>
<dbReference type="GO" id="GO:0008843">
    <property type="term" value="F:endochitinase activity"/>
    <property type="evidence" value="ECO:0007669"/>
    <property type="project" value="UniProtKB-EC"/>
</dbReference>
<keyword evidence="9 11" id="KW-0326">Glycosidase</keyword>
<gene>
    <name evidence="15" type="primary">Chia</name>
    <name evidence="15" type="ORF">CTRI78_v000496</name>
</gene>
<dbReference type="InterPro" id="IPR011583">
    <property type="entry name" value="Chitinase_II/V-like_cat"/>
</dbReference>
<feature type="signal peptide" evidence="13">
    <location>
        <begin position="1"/>
        <end position="24"/>
    </location>
</feature>
<evidence type="ECO:0000313" key="15">
    <source>
        <dbReference type="EMBL" id="TDZ74626.1"/>
    </source>
</evidence>
<comment type="similarity">
    <text evidence="3">Belongs to the glycosyl hydrolase 18 family. Chitinase class V subfamily.</text>
</comment>
<dbReference type="GO" id="GO:0008061">
    <property type="term" value="F:chitin binding"/>
    <property type="evidence" value="ECO:0007669"/>
    <property type="project" value="InterPro"/>
</dbReference>
<evidence type="ECO:0000256" key="5">
    <source>
        <dbReference type="ARBA" id="ARBA00022525"/>
    </source>
</evidence>
<dbReference type="GO" id="GO:0006032">
    <property type="term" value="P:chitin catabolic process"/>
    <property type="evidence" value="ECO:0007669"/>
    <property type="project" value="UniProtKB-KW"/>
</dbReference>
<evidence type="ECO:0000256" key="13">
    <source>
        <dbReference type="SAM" id="SignalP"/>
    </source>
</evidence>
<comment type="subcellular location">
    <subcellularLocation>
        <location evidence="2">Secreted</location>
    </subcellularLocation>
</comment>
<dbReference type="Pfam" id="PF00704">
    <property type="entry name" value="Glyco_hydro_18"/>
    <property type="match status" value="1"/>
</dbReference>
<organism evidence="15 16">
    <name type="scientific">Colletotrichum trifolii</name>
    <dbReference type="NCBI Taxonomy" id="5466"/>
    <lineage>
        <taxon>Eukaryota</taxon>
        <taxon>Fungi</taxon>
        <taxon>Dikarya</taxon>
        <taxon>Ascomycota</taxon>
        <taxon>Pezizomycotina</taxon>
        <taxon>Sordariomycetes</taxon>
        <taxon>Hypocreomycetidae</taxon>
        <taxon>Glomerellales</taxon>
        <taxon>Glomerellaceae</taxon>
        <taxon>Colletotrichum</taxon>
        <taxon>Colletotrichum orbiculare species complex</taxon>
    </lineage>
</organism>
<dbReference type="PANTHER" id="PTHR11177:SF402">
    <property type="entry name" value="CHITINASE"/>
    <property type="match status" value="1"/>
</dbReference>
<protein>
    <recommendedName>
        <fullName evidence="4">chitinase</fullName>
        <ecNumber evidence="4">3.2.1.14</ecNumber>
    </recommendedName>
</protein>
<comment type="catalytic activity">
    <reaction evidence="1">
        <text>Random endo-hydrolysis of N-acetyl-beta-D-glucosaminide (1-&gt;4)-beta-linkages in chitin and chitodextrins.</text>
        <dbReference type="EC" id="3.2.1.14"/>
    </reaction>
</comment>
<evidence type="ECO:0000313" key="16">
    <source>
        <dbReference type="Proteomes" id="UP000295703"/>
    </source>
</evidence>
<keyword evidence="16" id="KW-1185">Reference proteome</keyword>
<keyword evidence="5" id="KW-0964">Secreted</keyword>
<dbReference type="SUPFAM" id="SSF54556">
    <property type="entry name" value="Chitinase insertion domain"/>
    <property type="match status" value="1"/>
</dbReference>
<evidence type="ECO:0000256" key="1">
    <source>
        <dbReference type="ARBA" id="ARBA00000822"/>
    </source>
</evidence>
<name>A0A4R8RS04_COLTR</name>
<dbReference type="Gene3D" id="3.10.50.10">
    <property type="match status" value="1"/>
</dbReference>
<feature type="region of interest" description="Disordered" evidence="12">
    <location>
        <begin position="422"/>
        <end position="441"/>
    </location>
</feature>
<evidence type="ECO:0000256" key="2">
    <source>
        <dbReference type="ARBA" id="ARBA00004613"/>
    </source>
</evidence>
<dbReference type="PROSITE" id="PS51910">
    <property type="entry name" value="GH18_2"/>
    <property type="match status" value="1"/>
</dbReference>
<evidence type="ECO:0000256" key="10">
    <source>
        <dbReference type="ARBA" id="ARBA00023326"/>
    </source>
</evidence>
<dbReference type="InterPro" id="IPR001579">
    <property type="entry name" value="Glyco_hydro_18_chit_AS"/>
</dbReference>
<dbReference type="AlphaFoldDB" id="A0A4R8RS04"/>
<proteinExistence type="inferred from homology"/>
<reference evidence="15 16" key="1">
    <citation type="submission" date="2018-12" db="EMBL/GenBank/DDBJ databases">
        <title>Genome sequence and assembly of Colletotrichum trifolii.</title>
        <authorList>
            <person name="Gan P."/>
            <person name="Shirasu K."/>
        </authorList>
    </citation>
    <scope>NUCLEOTIDE SEQUENCE [LARGE SCALE GENOMIC DNA]</scope>
    <source>
        <strain evidence="15 16">543-2</strain>
    </source>
</reference>
<evidence type="ECO:0000256" key="6">
    <source>
        <dbReference type="ARBA" id="ARBA00022801"/>
    </source>
</evidence>
<dbReference type="InterPro" id="IPR029070">
    <property type="entry name" value="Chitinase_insertion_sf"/>
</dbReference>
<dbReference type="EMBL" id="RYZW01000003">
    <property type="protein sequence ID" value="TDZ74626.1"/>
    <property type="molecule type" value="Genomic_DNA"/>
</dbReference>
<evidence type="ECO:0000256" key="3">
    <source>
        <dbReference type="ARBA" id="ARBA00008682"/>
    </source>
</evidence>
<evidence type="ECO:0000256" key="7">
    <source>
        <dbReference type="ARBA" id="ARBA00023024"/>
    </source>
</evidence>
<dbReference type="SMART" id="SM00636">
    <property type="entry name" value="Glyco_18"/>
    <property type="match status" value="1"/>
</dbReference>